<keyword evidence="3" id="KW-1185">Reference proteome</keyword>
<accession>A0ABY8WF37</accession>
<evidence type="ECO:0000313" key="2">
    <source>
        <dbReference type="EMBL" id="WIM94350.1"/>
    </source>
</evidence>
<sequence length="604" mass="63753">MLVPLPVPHKETARKAALDLPRRHLVLICVALLLAVAAAGSLVYLRTRSGDSPDPKAAAAQAAAALRGQDAASLKVTFFDQTGLDVTGDLTVTAGGTAQGTLTDAGGGKAEFRAARDDTAIRGDEAWWARRDAARVGALKGLWVRPEGLAFPIETPALQPESLAGMVDWVRNDGTAASDVTSVAGQPVVGLRRGGWTFLFSRAEPHRLVWFGGAVQDRAPIAPLQPGTAARYRSSQMAPPTPPYVSALVDPAPADARIADFPDDAVVEEKATVKRPAFDVTVNATTCRTTTCTWSVTVTNTGSAAGTASVVASVSPGMPETRVISLGTMQPGAIRSTATMSFRNPAPTNRDVSADYRAEVFAKELHGPNLKLIRRLQESGVVVGRSETLTGLDPSQLPTALLVLDAMRAAPHFDAGKAVDAMENAVTYGALPELGELVRSGRLENPEILYPKLQNLIFEYDTGAPGTPFHEKLGSRRQLQIAAGILLEDPAAKVTLDGAADVLVHTGQNTTSAIQTRSVSSDSVTTNLRGALKELARDAPPGSTRVVWLHLEAPSGPAHAAGRDYFDAALKKAGSDLCKKADEVVVVNQSGVQRWTRQQFPGCD</sequence>
<dbReference type="Proteomes" id="UP001240150">
    <property type="component" value="Chromosome"/>
</dbReference>
<organism evidence="2 3">
    <name type="scientific">Actinoplanes oblitus</name>
    <dbReference type="NCBI Taxonomy" id="3040509"/>
    <lineage>
        <taxon>Bacteria</taxon>
        <taxon>Bacillati</taxon>
        <taxon>Actinomycetota</taxon>
        <taxon>Actinomycetes</taxon>
        <taxon>Micromonosporales</taxon>
        <taxon>Micromonosporaceae</taxon>
        <taxon>Actinoplanes</taxon>
    </lineage>
</organism>
<name>A0ABY8WF37_9ACTN</name>
<reference evidence="2 3" key="1">
    <citation type="submission" date="2023-06" db="EMBL/GenBank/DDBJ databases">
        <authorList>
            <person name="Yushchuk O."/>
            <person name="Binda E."/>
            <person name="Ruckert-Reed C."/>
            <person name="Fedorenko V."/>
            <person name="Kalinowski J."/>
            <person name="Marinelli F."/>
        </authorList>
    </citation>
    <scope>NUCLEOTIDE SEQUENCE [LARGE SCALE GENOMIC DNA]</scope>
    <source>
        <strain evidence="2 3">NRRL 3884</strain>
    </source>
</reference>
<dbReference type="EMBL" id="CP126980">
    <property type="protein sequence ID" value="WIM94350.1"/>
    <property type="molecule type" value="Genomic_DNA"/>
</dbReference>
<dbReference type="RefSeq" id="WP_284915553.1">
    <property type="nucleotide sequence ID" value="NZ_CP126980.1"/>
</dbReference>
<keyword evidence="1" id="KW-0472">Membrane</keyword>
<keyword evidence="1" id="KW-0812">Transmembrane</keyword>
<gene>
    <name evidence="2" type="ORF">ACTOB_006369</name>
</gene>
<feature type="transmembrane region" description="Helical" evidence="1">
    <location>
        <begin position="24"/>
        <end position="45"/>
    </location>
</feature>
<evidence type="ECO:0000256" key="1">
    <source>
        <dbReference type="SAM" id="Phobius"/>
    </source>
</evidence>
<proteinExistence type="predicted"/>
<keyword evidence="1" id="KW-1133">Transmembrane helix</keyword>
<evidence type="ECO:0008006" key="4">
    <source>
        <dbReference type="Google" id="ProtNLM"/>
    </source>
</evidence>
<protein>
    <recommendedName>
        <fullName evidence="4">CARDB domain-containing protein</fullName>
    </recommendedName>
</protein>
<evidence type="ECO:0000313" key="3">
    <source>
        <dbReference type="Proteomes" id="UP001240150"/>
    </source>
</evidence>